<dbReference type="STRING" id="501571.GCA_900143195_00392"/>
<feature type="transmembrane region" description="Helical" evidence="1">
    <location>
        <begin position="32"/>
        <end position="52"/>
    </location>
</feature>
<name>A0A1Y4LCA6_9FIRM</name>
<sequence>MFLLYCLLTFALAASVGVIVRCLVSVRREPSYSKLSAITAAILLCLMLMLIAQQTGPSAFGWFQPIFGRL</sequence>
<evidence type="ECO:0000313" key="3">
    <source>
        <dbReference type="EMBL" id="OUP60253.1"/>
    </source>
</evidence>
<reference evidence="2" key="2">
    <citation type="journal article" date="2018" name="BMC Genomics">
        <title>Whole genome sequencing and function prediction of 133 gut anaerobes isolated from chicken caecum in pure cultures.</title>
        <authorList>
            <person name="Medvecky M."/>
            <person name="Cejkova D."/>
            <person name="Polansky O."/>
            <person name="Karasova D."/>
            <person name="Kubasova T."/>
            <person name="Cizek A."/>
            <person name="Rychlik I."/>
        </authorList>
    </citation>
    <scope>NUCLEOTIDE SEQUENCE</scope>
    <source>
        <strain evidence="3">An179</strain>
        <strain evidence="2">An180</strain>
    </source>
</reference>
<dbReference type="AlphaFoldDB" id="A0A1Y4LCA6"/>
<evidence type="ECO:0000313" key="4">
    <source>
        <dbReference type="Proteomes" id="UP000195326"/>
    </source>
</evidence>
<comment type="caution">
    <text evidence="2">The sequence shown here is derived from an EMBL/GenBank/DDBJ whole genome shotgun (WGS) entry which is preliminary data.</text>
</comment>
<gene>
    <name evidence="3" type="ORF">B5F15_03055</name>
    <name evidence="2" type="ORF">B5F17_00215</name>
</gene>
<evidence type="ECO:0000256" key="1">
    <source>
        <dbReference type="SAM" id="Phobius"/>
    </source>
</evidence>
<dbReference type="EMBL" id="NFKL01000003">
    <property type="protein sequence ID" value="OUP60253.1"/>
    <property type="molecule type" value="Genomic_DNA"/>
</dbReference>
<dbReference type="Proteomes" id="UP000195897">
    <property type="component" value="Unassembled WGS sequence"/>
</dbReference>
<dbReference type="RefSeq" id="WP_016148379.1">
    <property type="nucleotide sequence ID" value="NZ_CABKSA010000002.1"/>
</dbReference>
<keyword evidence="1" id="KW-0472">Membrane</keyword>
<dbReference type="EMBL" id="NFKK01000001">
    <property type="protein sequence ID" value="OUP54357.1"/>
    <property type="molecule type" value="Genomic_DNA"/>
</dbReference>
<dbReference type="Proteomes" id="UP000195326">
    <property type="component" value="Unassembled WGS sequence"/>
</dbReference>
<protein>
    <submittedName>
        <fullName evidence="2">Uncharacterized protein</fullName>
    </submittedName>
</protein>
<keyword evidence="1" id="KW-0812">Transmembrane</keyword>
<organism evidence="2 5">
    <name type="scientific">Butyricicoccus pullicaecorum</name>
    <dbReference type="NCBI Taxonomy" id="501571"/>
    <lineage>
        <taxon>Bacteria</taxon>
        <taxon>Bacillati</taxon>
        <taxon>Bacillota</taxon>
        <taxon>Clostridia</taxon>
        <taxon>Eubacteriales</taxon>
        <taxon>Butyricicoccaceae</taxon>
        <taxon>Butyricicoccus</taxon>
    </lineage>
</organism>
<evidence type="ECO:0000313" key="5">
    <source>
        <dbReference type="Proteomes" id="UP000195897"/>
    </source>
</evidence>
<proteinExistence type="predicted"/>
<keyword evidence="1" id="KW-1133">Transmembrane helix</keyword>
<reference evidence="4 5" key="1">
    <citation type="submission" date="2017-04" db="EMBL/GenBank/DDBJ databases">
        <title>Function of individual gut microbiota members based on whole genome sequencing of pure cultures obtained from chicken caecum.</title>
        <authorList>
            <person name="Medvecky M."/>
            <person name="Cejkova D."/>
            <person name="Polansky O."/>
            <person name="Karasova D."/>
            <person name="Kubasova T."/>
            <person name="Cizek A."/>
            <person name="Rychlik I."/>
        </authorList>
    </citation>
    <scope>NUCLEOTIDE SEQUENCE [LARGE SCALE GENOMIC DNA]</scope>
    <source>
        <strain evidence="4">An179</strain>
        <strain evidence="5">An180</strain>
    </source>
</reference>
<evidence type="ECO:0000313" key="2">
    <source>
        <dbReference type="EMBL" id="OUP54357.1"/>
    </source>
</evidence>
<accession>A0A1Y4LCA6</accession>